<name>A0A1H0KPQ9_9PSED</name>
<sequence length="142" mass="15240">MASHALLRLTNMHRPLIVAALIASALALSACATVDAQTTAYVGVEHPAPTLPSEVQILRTEPTRPSVRLGEILIDASVDPAPPITQVEQKLREEGAKLGADAVVVVYDQIQPVAAYVTGPLWNRDIDTIQGRKLKGIAIKYQ</sequence>
<reference evidence="2 3" key="1">
    <citation type="submission" date="2016-10" db="EMBL/GenBank/DDBJ databases">
        <authorList>
            <person name="de Groot N.N."/>
        </authorList>
    </citation>
    <scope>NUCLEOTIDE SEQUENCE [LARGE SCALE GENOMIC DNA]</scope>
    <source>
        <strain evidence="2 3">CECT 7543</strain>
    </source>
</reference>
<dbReference type="Proteomes" id="UP000198827">
    <property type="component" value="Chromosome I"/>
</dbReference>
<gene>
    <name evidence="2" type="ORF">SAMN04489798_3314</name>
</gene>
<evidence type="ECO:0000256" key="1">
    <source>
        <dbReference type="SAM" id="SignalP"/>
    </source>
</evidence>
<dbReference type="EMBL" id="LT629705">
    <property type="protein sequence ID" value="SDO57938.1"/>
    <property type="molecule type" value="Genomic_DNA"/>
</dbReference>
<evidence type="ECO:0000313" key="3">
    <source>
        <dbReference type="Proteomes" id="UP000198827"/>
    </source>
</evidence>
<evidence type="ECO:0000313" key="2">
    <source>
        <dbReference type="EMBL" id="SDO57938.1"/>
    </source>
</evidence>
<accession>A0A1H0KPQ9</accession>
<proteinExistence type="predicted"/>
<dbReference type="AlphaFoldDB" id="A0A1H0KPQ9"/>
<protein>
    <submittedName>
        <fullName evidence="2">Uncharacterized protein</fullName>
    </submittedName>
</protein>
<feature type="chain" id="PRO_5009249708" evidence="1">
    <location>
        <begin position="37"/>
        <end position="142"/>
    </location>
</feature>
<dbReference type="RefSeq" id="WP_090182378.1">
    <property type="nucleotide sequence ID" value="NZ_LT629705.1"/>
</dbReference>
<keyword evidence="1" id="KW-0732">Signal</keyword>
<organism evidence="2 3">
    <name type="scientific">Pseudomonas arsenicoxydans</name>
    <dbReference type="NCBI Taxonomy" id="702115"/>
    <lineage>
        <taxon>Bacteria</taxon>
        <taxon>Pseudomonadati</taxon>
        <taxon>Pseudomonadota</taxon>
        <taxon>Gammaproteobacteria</taxon>
        <taxon>Pseudomonadales</taxon>
        <taxon>Pseudomonadaceae</taxon>
        <taxon>Pseudomonas</taxon>
    </lineage>
</organism>
<dbReference type="OrthoDB" id="7015554at2"/>
<feature type="signal peptide" evidence="1">
    <location>
        <begin position="1"/>
        <end position="36"/>
    </location>
</feature>